<feature type="non-terminal residue" evidence="1">
    <location>
        <position position="1"/>
    </location>
</feature>
<sequence length="99" mass="11541">EWITKANHVLKERLQCIKISFVVSVTNPRFTNGAQCYLFLVYWKLRIRLLGHRKPHSLAVFFVSARIAIQKVVHELRDQYQYQCTTVPPLDSGSVLKLN</sequence>
<protein>
    <submittedName>
        <fullName evidence="1">Predicted protein</fullName>
    </submittedName>
</protein>
<dbReference type="AlphaFoldDB" id="D7MCT2"/>
<organism evidence="2">
    <name type="scientific">Arabidopsis lyrata subsp. lyrata</name>
    <name type="common">Lyre-leaved rock-cress</name>
    <dbReference type="NCBI Taxonomy" id="81972"/>
    <lineage>
        <taxon>Eukaryota</taxon>
        <taxon>Viridiplantae</taxon>
        <taxon>Streptophyta</taxon>
        <taxon>Embryophyta</taxon>
        <taxon>Tracheophyta</taxon>
        <taxon>Spermatophyta</taxon>
        <taxon>Magnoliopsida</taxon>
        <taxon>eudicotyledons</taxon>
        <taxon>Gunneridae</taxon>
        <taxon>Pentapetalae</taxon>
        <taxon>rosids</taxon>
        <taxon>malvids</taxon>
        <taxon>Brassicales</taxon>
        <taxon>Brassicaceae</taxon>
        <taxon>Camelineae</taxon>
        <taxon>Arabidopsis</taxon>
    </lineage>
</organism>
<evidence type="ECO:0000313" key="2">
    <source>
        <dbReference type="Proteomes" id="UP000008694"/>
    </source>
</evidence>
<dbReference type="EMBL" id="GL348719">
    <property type="protein sequence ID" value="EFH46306.1"/>
    <property type="molecule type" value="Genomic_DNA"/>
</dbReference>
<accession>D7MCT2</accession>
<proteinExistence type="predicted"/>
<reference evidence="2" key="1">
    <citation type="journal article" date="2011" name="Nat. Genet.">
        <title>The Arabidopsis lyrata genome sequence and the basis of rapid genome size change.</title>
        <authorList>
            <person name="Hu T.T."/>
            <person name="Pattyn P."/>
            <person name="Bakker E.G."/>
            <person name="Cao J."/>
            <person name="Cheng J.-F."/>
            <person name="Clark R.M."/>
            <person name="Fahlgren N."/>
            <person name="Fawcett J.A."/>
            <person name="Grimwood J."/>
            <person name="Gundlach H."/>
            <person name="Haberer G."/>
            <person name="Hollister J.D."/>
            <person name="Ossowski S."/>
            <person name="Ottilar R.P."/>
            <person name="Salamov A.A."/>
            <person name="Schneeberger K."/>
            <person name="Spannagl M."/>
            <person name="Wang X."/>
            <person name="Yang L."/>
            <person name="Nasrallah M.E."/>
            <person name="Bergelson J."/>
            <person name="Carrington J.C."/>
            <person name="Gaut B.S."/>
            <person name="Schmutz J."/>
            <person name="Mayer K.F.X."/>
            <person name="Van de Peer Y."/>
            <person name="Grigoriev I.V."/>
            <person name="Nordborg M."/>
            <person name="Weigel D."/>
            <person name="Guo Y.-L."/>
        </authorList>
    </citation>
    <scope>NUCLEOTIDE SEQUENCE [LARGE SCALE GENOMIC DNA]</scope>
    <source>
        <strain evidence="2">cv. MN47</strain>
    </source>
</reference>
<evidence type="ECO:0000313" key="1">
    <source>
        <dbReference type="EMBL" id="EFH46306.1"/>
    </source>
</evidence>
<dbReference type="HOGENOM" id="CLU_2326787_0_0_1"/>
<keyword evidence="2" id="KW-1185">Reference proteome</keyword>
<dbReference type="Gramene" id="Al_scaffold_0007_2343">
    <property type="protein sequence ID" value="Al_scaffold_0007_2343"/>
    <property type="gene ID" value="Al_scaffold_0007_2343"/>
</dbReference>
<gene>
    <name evidence="1" type="ORF">ARALYDRAFT_658288</name>
</gene>
<name>D7MCT2_ARALL</name>
<dbReference type="Proteomes" id="UP000008694">
    <property type="component" value="Unassembled WGS sequence"/>
</dbReference>